<protein>
    <submittedName>
        <fullName evidence="1">Uncharacterized protein</fullName>
    </submittedName>
</protein>
<reference evidence="1 2" key="1">
    <citation type="submission" date="2019-10" db="EMBL/GenBank/DDBJ databases">
        <authorList>
            <person name="Karimi E."/>
        </authorList>
    </citation>
    <scope>NUCLEOTIDE SEQUENCE [LARGE SCALE GENOMIC DNA]</scope>
    <source>
        <strain evidence="1">Sphingobacterium sp. 8BC</strain>
    </source>
</reference>
<dbReference type="Proteomes" id="UP000432350">
    <property type="component" value="Unassembled WGS sequence"/>
</dbReference>
<evidence type="ECO:0000313" key="1">
    <source>
        <dbReference type="EMBL" id="VXD07062.1"/>
    </source>
</evidence>
<proteinExistence type="predicted"/>
<gene>
    <name evidence="1" type="ORF">SPHINGO8BC_80012</name>
</gene>
<sequence length="39" mass="4427">MLNKSATVSRIEPFFQTHTLALQFVIILKVNICKHINSA</sequence>
<dbReference type="EMBL" id="CABWMV010000027">
    <property type="protein sequence ID" value="VXD07062.1"/>
    <property type="molecule type" value="Genomic_DNA"/>
</dbReference>
<name>A0A654DNW0_SPHMU</name>
<evidence type="ECO:0000313" key="2">
    <source>
        <dbReference type="Proteomes" id="UP000432350"/>
    </source>
</evidence>
<dbReference type="AlphaFoldDB" id="A0A654DNW0"/>
<accession>A0A654DNW0</accession>
<organism evidence="1 2">
    <name type="scientific">Sphingobacterium multivorum</name>
    <dbReference type="NCBI Taxonomy" id="28454"/>
    <lineage>
        <taxon>Bacteria</taxon>
        <taxon>Pseudomonadati</taxon>
        <taxon>Bacteroidota</taxon>
        <taxon>Sphingobacteriia</taxon>
        <taxon>Sphingobacteriales</taxon>
        <taxon>Sphingobacteriaceae</taxon>
        <taxon>Sphingobacterium</taxon>
    </lineage>
</organism>